<accession>A0A8S1QTI8</accession>
<protein>
    <recommendedName>
        <fullName evidence="4">Transmembrane protein</fullName>
    </recommendedName>
</protein>
<name>A0A8S1QTI8_9CILI</name>
<proteinExistence type="predicted"/>
<feature type="transmembrane region" description="Helical" evidence="1">
    <location>
        <begin position="57"/>
        <end position="74"/>
    </location>
</feature>
<reference evidence="2" key="1">
    <citation type="submission" date="2021-01" db="EMBL/GenBank/DDBJ databases">
        <authorList>
            <consortium name="Genoscope - CEA"/>
            <person name="William W."/>
        </authorList>
    </citation>
    <scope>NUCLEOTIDE SEQUENCE</scope>
</reference>
<organism evidence="2 3">
    <name type="scientific">Paramecium sonneborni</name>
    <dbReference type="NCBI Taxonomy" id="65129"/>
    <lineage>
        <taxon>Eukaryota</taxon>
        <taxon>Sar</taxon>
        <taxon>Alveolata</taxon>
        <taxon>Ciliophora</taxon>
        <taxon>Intramacronucleata</taxon>
        <taxon>Oligohymenophorea</taxon>
        <taxon>Peniculida</taxon>
        <taxon>Parameciidae</taxon>
        <taxon>Paramecium</taxon>
    </lineage>
</organism>
<dbReference type="Proteomes" id="UP000692954">
    <property type="component" value="Unassembled WGS sequence"/>
</dbReference>
<keyword evidence="1" id="KW-0812">Transmembrane</keyword>
<evidence type="ECO:0000313" key="2">
    <source>
        <dbReference type="EMBL" id="CAD8118235.1"/>
    </source>
</evidence>
<feature type="transmembrane region" description="Helical" evidence="1">
    <location>
        <begin position="80"/>
        <end position="100"/>
    </location>
</feature>
<feature type="transmembrane region" description="Helical" evidence="1">
    <location>
        <begin position="154"/>
        <end position="172"/>
    </location>
</feature>
<dbReference type="EMBL" id="CAJJDN010000116">
    <property type="protein sequence ID" value="CAD8118235.1"/>
    <property type="molecule type" value="Genomic_DNA"/>
</dbReference>
<keyword evidence="3" id="KW-1185">Reference proteome</keyword>
<dbReference type="AlphaFoldDB" id="A0A8S1QTI8"/>
<sequence>MNKFTLTFYHSDLEIQYQATRILVRKRIFYTILVSYLIMNLISYIQDILTTRNQFLMQLELLLICILILLYIIYCYMDNYFSIYFFILNMIGCMMQFLLLNNQSTQKIFIFGANLMASQMILLQRSDFILSLIQILFIGMTRITLLIVLEEIDYLTILTTILISIFLAFIQFRSDSNRRQQFLLALKNNHWDQYLPCMIQKPFFYFEYDHSQFLIKNIHRKEEIPIYNRELCQGCNLRSLLRDYSYENQTLESFILKRAKSRVPLIQGVQMSCQNKKKGILNIEYTEIFSDAHIYIISIISQCNTNDKLLIKKKQAFELYLMNYTRNLVKIFNIRNCGIKIINLNINYLCLLYQEDQKIKIFSPQFALLQIIKLMNKKRRQCNIHIVSDSNIEIQGYKNKFICFWLQIVNLVVQLSKREQIEIKLIKREQDIEFKLQLSIGVQECVKLWIGQNRFLQKLLNDLFWEVDMTNLRFKMFNDVDISYLKYIK</sequence>
<evidence type="ECO:0008006" key="4">
    <source>
        <dbReference type="Google" id="ProtNLM"/>
    </source>
</evidence>
<feature type="transmembrane region" description="Helical" evidence="1">
    <location>
        <begin position="128"/>
        <end position="148"/>
    </location>
</feature>
<comment type="caution">
    <text evidence="2">The sequence shown here is derived from an EMBL/GenBank/DDBJ whole genome shotgun (WGS) entry which is preliminary data.</text>
</comment>
<keyword evidence="1" id="KW-1133">Transmembrane helix</keyword>
<evidence type="ECO:0000256" key="1">
    <source>
        <dbReference type="SAM" id="Phobius"/>
    </source>
</evidence>
<dbReference type="OrthoDB" id="297782at2759"/>
<gene>
    <name evidence="2" type="ORF">PSON_ATCC_30995.1.T1160135</name>
</gene>
<feature type="transmembrane region" description="Helical" evidence="1">
    <location>
        <begin position="28"/>
        <end position="45"/>
    </location>
</feature>
<evidence type="ECO:0000313" key="3">
    <source>
        <dbReference type="Proteomes" id="UP000692954"/>
    </source>
</evidence>
<keyword evidence="1" id="KW-0472">Membrane</keyword>